<keyword evidence="1" id="KW-0472">Membrane</keyword>
<accession>A0ABP8Z4K5</accession>
<evidence type="ECO:0000313" key="2">
    <source>
        <dbReference type="EMBL" id="GAA4746363.1"/>
    </source>
</evidence>
<keyword evidence="1" id="KW-1133">Transmembrane helix</keyword>
<feature type="transmembrane region" description="Helical" evidence="1">
    <location>
        <begin position="40"/>
        <end position="61"/>
    </location>
</feature>
<evidence type="ECO:0000313" key="3">
    <source>
        <dbReference type="Proteomes" id="UP001499882"/>
    </source>
</evidence>
<gene>
    <name evidence="2" type="ORF">GCM10023350_33850</name>
</gene>
<reference evidence="3" key="1">
    <citation type="journal article" date="2019" name="Int. J. Syst. Evol. Microbiol.">
        <title>The Global Catalogue of Microorganisms (GCM) 10K type strain sequencing project: providing services to taxonomists for standard genome sequencing and annotation.</title>
        <authorList>
            <consortium name="The Broad Institute Genomics Platform"/>
            <consortium name="The Broad Institute Genome Sequencing Center for Infectious Disease"/>
            <person name="Wu L."/>
            <person name="Ma J."/>
        </authorList>
    </citation>
    <scope>NUCLEOTIDE SEQUENCE [LARGE SCALE GENOMIC DNA]</scope>
    <source>
        <strain evidence="3">JCM 18532</strain>
    </source>
</reference>
<dbReference type="EMBL" id="BAABKN010000022">
    <property type="protein sequence ID" value="GAA4746363.1"/>
    <property type="molecule type" value="Genomic_DNA"/>
</dbReference>
<sequence>MTEEQIKDGYDRLNGALAPPLDAEERVDRRVAARRRHRRTAVAGGCAFGVLAAAGIVGSSLGGDDRSGTGVAADPSGGPVSTLTLIRADGSTHVFDEVRVSCVPLRDGAAPRNRAEELDQSLRIRATSPRVLADGQPVEPIFAFLGVLEKIEGDRTFTFPQGEVRSLAELPVLLWLGDSGDDLRIAPGDATGTVRVVSASCDPVPELHLEVSLSLDGKGERPPVDLVGTLP</sequence>
<organism evidence="2 3">
    <name type="scientific">Nocardioides endophyticus</name>
    <dbReference type="NCBI Taxonomy" id="1353775"/>
    <lineage>
        <taxon>Bacteria</taxon>
        <taxon>Bacillati</taxon>
        <taxon>Actinomycetota</taxon>
        <taxon>Actinomycetes</taxon>
        <taxon>Propionibacteriales</taxon>
        <taxon>Nocardioidaceae</taxon>
        <taxon>Nocardioides</taxon>
    </lineage>
</organism>
<proteinExistence type="predicted"/>
<dbReference type="RefSeq" id="WP_345528061.1">
    <property type="nucleotide sequence ID" value="NZ_BAABKN010000022.1"/>
</dbReference>
<protein>
    <submittedName>
        <fullName evidence="2">Uncharacterized protein</fullName>
    </submittedName>
</protein>
<keyword evidence="1" id="KW-0812">Transmembrane</keyword>
<name>A0ABP8Z4K5_9ACTN</name>
<evidence type="ECO:0000256" key="1">
    <source>
        <dbReference type="SAM" id="Phobius"/>
    </source>
</evidence>
<comment type="caution">
    <text evidence="2">The sequence shown here is derived from an EMBL/GenBank/DDBJ whole genome shotgun (WGS) entry which is preliminary data.</text>
</comment>
<dbReference type="Proteomes" id="UP001499882">
    <property type="component" value="Unassembled WGS sequence"/>
</dbReference>
<keyword evidence="3" id="KW-1185">Reference proteome</keyword>